<protein>
    <submittedName>
        <fullName evidence="1">Uncharacterized protein</fullName>
    </submittedName>
</protein>
<organism evidence="1 2">
    <name type="scientific">Adiantum capillus-veneris</name>
    <name type="common">Maidenhair fern</name>
    <dbReference type="NCBI Taxonomy" id="13818"/>
    <lineage>
        <taxon>Eukaryota</taxon>
        <taxon>Viridiplantae</taxon>
        <taxon>Streptophyta</taxon>
        <taxon>Embryophyta</taxon>
        <taxon>Tracheophyta</taxon>
        <taxon>Polypodiopsida</taxon>
        <taxon>Polypodiidae</taxon>
        <taxon>Polypodiales</taxon>
        <taxon>Pteridineae</taxon>
        <taxon>Pteridaceae</taxon>
        <taxon>Vittarioideae</taxon>
        <taxon>Adiantum</taxon>
    </lineage>
</organism>
<proteinExistence type="predicted"/>
<keyword evidence="2" id="KW-1185">Reference proteome</keyword>
<gene>
    <name evidence="1" type="ORF">GOP47_0023064</name>
</gene>
<evidence type="ECO:0000313" key="2">
    <source>
        <dbReference type="Proteomes" id="UP000886520"/>
    </source>
</evidence>
<sequence>MMISIIDWFGSESCAWLQFAYAVWQMVRNNDIVCVLLAALPASIYKLWRPEICVIIDEKDPRSREYERPWTDAWLANPPIRNKQIPRFGLTVIDQQGDFVQIEAQHGTYIAFTGDFLRLAFMSDCMEPSGLHYATPIAGTALTFTLSRRQLLDKMLLEDHGFFVSRKALLMFTFNDTFTTGFLTFLATIPLMLQGRGYQTYSGILSVLLCVLDFFRTPLYRMYDRVASELVRVIKLYVFGKNRAPYDFFGTFSRRWKYCNNFKGHAYHETEFVTTRRVFVAKPNRIVRWSVAKETRYNLHPSDYDICIYQNSAHAMPMPNGTHNFIAYSTEQEVFVP</sequence>
<dbReference type="EMBL" id="JABFUD020000022">
    <property type="protein sequence ID" value="KAI5062525.1"/>
    <property type="molecule type" value="Genomic_DNA"/>
</dbReference>
<dbReference type="AlphaFoldDB" id="A0A9D4U711"/>
<evidence type="ECO:0000313" key="1">
    <source>
        <dbReference type="EMBL" id="KAI5062525.1"/>
    </source>
</evidence>
<dbReference type="Proteomes" id="UP000886520">
    <property type="component" value="Chromosome 22"/>
</dbReference>
<comment type="caution">
    <text evidence="1">The sequence shown here is derived from an EMBL/GenBank/DDBJ whole genome shotgun (WGS) entry which is preliminary data.</text>
</comment>
<dbReference type="OrthoDB" id="1970244at2759"/>
<accession>A0A9D4U711</accession>
<reference evidence="1" key="1">
    <citation type="submission" date="2021-01" db="EMBL/GenBank/DDBJ databases">
        <title>Adiantum capillus-veneris genome.</title>
        <authorList>
            <person name="Fang Y."/>
            <person name="Liao Q."/>
        </authorList>
    </citation>
    <scope>NUCLEOTIDE SEQUENCE</scope>
    <source>
        <strain evidence="1">H3</strain>
        <tissue evidence="1">Leaf</tissue>
    </source>
</reference>
<name>A0A9D4U711_ADICA</name>